<proteinExistence type="inferred from homology"/>
<dbReference type="EMBL" id="CP111028">
    <property type="protein sequence ID" value="WAR31460.1"/>
    <property type="molecule type" value="Genomic_DNA"/>
</dbReference>
<dbReference type="PANTHER" id="PTHR31118:SF12">
    <property type="entry name" value="CYCLASE-LIKE PROTEIN 2"/>
    <property type="match status" value="1"/>
</dbReference>
<dbReference type="SUPFAM" id="SSF102198">
    <property type="entry name" value="Putative cyclase"/>
    <property type="match status" value="1"/>
</dbReference>
<feature type="chain" id="PRO_5046722650" evidence="2">
    <location>
        <begin position="25"/>
        <end position="259"/>
    </location>
</feature>
<sequence length="259" mass="28090">MEQLDRNMMQALSVVTFLLGFAHAQINVIDLTHSHDDDAIYWPGNPQYESNSFATAEHGGTHIDAPSHFAQNRNRVDQIPISRLVGPGVVINVKYTVKDKAAADPDYRVTMEDLNAWEDVHGRIPAGAIVLMNSGWSKGYPNKTLVFGTKNVTQPSTFHFPGFHESAVDWLVKNRNIHVVGVDTPSTDYGQSTTYPVHVILGEADIAGVENVAYLDLLPESGSIVYVAAIKLHDGSGVQARVFATTQPQGGTTGAAPKS</sequence>
<evidence type="ECO:0000256" key="2">
    <source>
        <dbReference type="SAM" id="SignalP"/>
    </source>
</evidence>
<dbReference type="InterPro" id="IPR007325">
    <property type="entry name" value="KFase/CYL"/>
</dbReference>
<name>A0ABY7GAM1_MYAAR</name>
<evidence type="ECO:0000313" key="3">
    <source>
        <dbReference type="EMBL" id="WAR31460.1"/>
    </source>
</evidence>
<keyword evidence="4" id="KW-1185">Reference proteome</keyword>
<evidence type="ECO:0000313" key="4">
    <source>
        <dbReference type="Proteomes" id="UP001164746"/>
    </source>
</evidence>
<organism evidence="3 4">
    <name type="scientific">Mya arenaria</name>
    <name type="common">Soft-shell clam</name>
    <dbReference type="NCBI Taxonomy" id="6604"/>
    <lineage>
        <taxon>Eukaryota</taxon>
        <taxon>Metazoa</taxon>
        <taxon>Spiralia</taxon>
        <taxon>Lophotrochozoa</taxon>
        <taxon>Mollusca</taxon>
        <taxon>Bivalvia</taxon>
        <taxon>Autobranchia</taxon>
        <taxon>Heteroconchia</taxon>
        <taxon>Euheterodonta</taxon>
        <taxon>Imparidentia</taxon>
        <taxon>Neoheterodontei</taxon>
        <taxon>Myida</taxon>
        <taxon>Myoidea</taxon>
        <taxon>Myidae</taxon>
        <taxon>Mya</taxon>
    </lineage>
</organism>
<comment type="similarity">
    <text evidence="1">Belongs to the Cyclase 1 superfamily.</text>
</comment>
<evidence type="ECO:0000256" key="1">
    <source>
        <dbReference type="ARBA" id="ARBA00007865"/>
    </source>
</evidence>
<dbReference type="Proteomes" id="UP001164746">
    <property type="component" value="Chromosome 17"/>
</dbReference>
<dbReference type="InterPro" id="IPR037175">
    <property type="entry name" value="KFase_sf"/>
</dbReference>
<reference evidence="3" key="1">
    <citation type="submission" date="2022-11" db="EMBL/GenBank/DDBJ databases">
        <title>Centuries of genome instability and evolution in soft-shell clam transmissible cancer (bioRxiv).</title>
        <authorList>
            <person name="Hart S.F.M."/>
            <person name="Yonemitsu M.A."/>
            <person name="Giersch R.M."/>
            <person name="Beal B.F."/>
            <person name="Arriagada G."/>
            <person name="Davis B.W."/>
            <person name="Ostrander E.A."/>
            <person name="Goff S.P."/>
            <person name="Metzger M.J."/>
        </authorList>
    </citation>
    <scope>NUCLEOTIDE SEQUENCE</scope>
    <source>
        <strain evidence="3">MELC-2E11</strain>
        <tissue evidence="3">Siphon/mantle</tissue>
    </source>
</reference>
<dbReference type="PANTHER" id="PTHR31118">
    <property type="entry name" value="CYCLASE-LIKE PROTEIN 2"/>
    <property type="match status" value="1"/>
</dbReference>
<dbReference type="Gene3D" id="3.50.30.50">
    <property type="entry name" value="Putative cyclase"/>
    <property type="match status" value="1"/>
</dbReference>
<dbReference type="Pfam" id="PF04199">
    <property type="entry name" value="Cyclase"/>
    <property type="match status" value="1"/>
</dbReference>
<accession>A0ABY7GAM1</accession>
<feature type="signal peptide" evidence="2">
    <location>
        <begin position="1"/>
        <end position="24"/>
    </location>
</feature>
<protein>
    <submittedName>
        <fullName evidence="3">ISAHY-like protein</fullName>
    </submittedName>
</protein>
<keyword evidence="2" id="KW-0732">Signal</keyword>
<gene>
    <name evidence="3" type="ORF">MAR_034002</name>
</gene>